<name>A0A3N4IA34_ASCIM</name>
<feature type="compositionally biased region" description="Low complexity" evidence="2">
    <location>
        <begin position="104"/>
        <end position="117"/>
    </location>
</feature>
<keyword evidence="1" id="KW-0175">Coiled coil</keyword>
<evidence type="ECO:0000256" key="2">
    <source>
        <dbReference type="SAM" id="MobiDB-lite"/>
    </source>
</evidence>
<reference evidence="3 4" key="1">
    <citation type="journal article" date="2018" name="Nat. Ecol. Evol.">
        <title>Pezizomycetes genomes reveal the molecular basis of ectomycorrhizal truffle lifestyle.</title>
        <authorList>
            <person name="Murat C."/>
            <person name="Payen T."/>
            <person name="Noel B."/>
            <person name="Kuo A."/>
            <person name="Morin E."/>
            <person name="Chen J."/>
            <person name="Kohler A."/>
            <person name="Krizsan K."/>
            <person name="Balestrini R."/>
            <person name="Da Silva C."/>
            <person name="Montanini B."/>
            <person name="Hainaut M."/>
            <person name="Levati E."/>
            <person name="Barry K.W."/>
            <person name="Belfiori B."/>
            <person name="Cichocki N."/>
            <person name="Clum A."/>
            <person name="Dockter R.B."/>
            <person name="Fauchery L."/>
            <person name="Guy J."/>
            <person name="Iotti M."/>
            <person name="Le Tacon F."/>
            <person name="Lindquist E.A."/>
            <person name="Lipzen A."/>
            <person name="Malagnac F."/>
            <person name="Mello A."/>
            <person name="Molinier V."/>
            <person name="Miyauchi S."/>
            <person name="Poulain J."/>
            <person name="Riccioni C."/>
            <person name="Rubini A."/>
            <person name="Sitrit Y."/>
            <person name="Splivallo R."/>
            <person name="Traeger S."/>
            <person name="Wang M."/>
            <person name="Zifcakova L."/>
            <person name="Wipf D."/>
            <person name="Zambonelli A."/>
            <person name="Paolocci F."/>
            <person name="Nowrousian M."/>
            <person name="Ottonello S."/>
            <person name="Baldrian P."/>
            <person name="Spatafora J.W."/>
            <person name="Henrissat B."/>
            <person name="Nagy L.G."/>
            <person name="Aury J.M."/>
            <person name="Wincker P."/>
            <person name="Grigoriev I.V."/>
            <person name="Bonfante P."/>
            <person name="Martin F.M."/>
        </authorList>
    </citation>
    <scope>NUCLEOTIDE SEQUENCE [LARGE SCALE GENOMIC DNA]</scope>
    <source>
        <strain evidence="3 4">RN42</strain>
    </source>
</reference>
<evidence type="ECO:0000256" key="1">
    <source>
        <dbReference type="SAM" id="Coils"/>
    </source>
</evidence>
<keyword evidence="4" id="KW-1185">Reference proteome</keyword>
<proteinExistence type="predicted"/>
<dbReference type="AlphaFoldDB" id="A0A3N4IA34"/>
<feature type="region of interest" description="Disordered" evidence="2">
    <location>
        <begin position="35"/>
        <end position="60"/>
    </location>
</feature>
<dbReference type="EMBL" id="ML119668">
    <property type="protein sequence ID" value="RPA82929.1"/>
    <property type="molecule type" value="Genomic_DNA"/>
</dbReference>
<organism evidence="3 4">
    <name type="scientific">Ascobolus immersus RN42</name>
    <dbReference type="NCBI Taxonomy" id="1160509"/>
    <lineage>
        <taxon>Eukaryota</taxon>
        <taxon>Fungi</taxon>
        <taxon>Dikarya</taxon>
        <taxon>Ascomycota</taxon>
        <taxon>Pezizomycotina</taxon>
        <taxon>Pezizomycetes</taxon>
        <taxon>Pezizales</taxon>
        <taxon>Ascobolaceae</taxon>
        <taxon>Ascobolus</taxon>
    </lineage>
</organism>
<evidence type="ECO:0000313" key="3">
    <source>
        <dbReference type="EMBL" id="RPA82929.1"/>
    </source>
</evidence>
<gene>
    <name evidence="3" type="ORF">BJ508DRAFT_343710</name>
</gene>
<feature type="coiled-coil region" evidence="1">
    <location>
        <begin position="475"/>
        <end position="548"/>
    </location>
</feature>
<accession>A0A3N4IA34</accession>
<feature type="compositionally biased region" description="Pro residues" evidence="2">
    <location>
        <begin position="92"/>
        <end position="103"/>
    </location>
</feature>
<dbReference type="Proteomes" id="UP000275078">
    <property type="component" value="Unassembled WGS sequence"/>
</dbReference>
<feature type="region of interest" description="Disordered" evidence="2">
    <location>
        <begin position="78"/>
        <end position="117"/>
    </location>
</feature>
<evidence type="ECO:0000313" key="4">
    <source>
        <dbReference type="Proteomes" id="UP000275078"/>
    </source>
</evidence>
<protein>
    <submittedName>
        <fullName evidence="3">Uncharacterized protein</fullName>
    </submittedName>
</protein>
<sequence length="554" mass="62086">MVSELQTVSIGTPHQPQIVEYLSLKTYPQFLRTSPPKATPFAHERHVPSPATQRWLPRQRKGRWKQRTAFGFGRFWVGGRLPNEEGTKEASGPPPLGPAPGPPQQEGAAGAATTTTEEPGGKVVLLRNWVKANYEWVNTGLFCLIALFHILGHTVAVGGEISDQILARFDSYANFVAAQTGVRTVVVMVLRYRIKYGTEREILQKLEQLHISINERFVAGEETNRRNIEASLGSTLTRFTIAITSGYESITRSVTTSVTEMLTTTIPHLISTAMHRDVVPPMLQHIQATINAKLDTLPILFKNGILQDLLPLIEQKIQTTIEATMELRQTAITQSLTSAIQETITRCLRDPLRTVCQTFAESQRHTTQSILNTFSDRDNLAHQSLLRSIHGEFEQLRHDLIGSTDESTNTEAPSEHQSQTTTVVSILHNHAAHLDTSVRQAIKEEFEASQPASVACHWSCTEENGSSQATLIRALDRAHVVEDGLKDRLENLEQERRELREKVERIEEEVKSVRVEKEQMERDAEARAEAARLEIEELKAEKAALETELEGFRA</sequence>